<feature type="compositionally biased region" description="Basic residues" evidence="1">
    <location>
        <begin position="78"/>
        <end position="88"/>
    </location>
</feature>
<feature type="region of interest" description="Disordered" evidence="1">
    <location>
        <begin position="270"/>
        <end position="373"/>
    </location>
</feature>
<name>A0ABD3NAL0_9STRA</name>
<protein>
    <submittedName>
        <fullName evidence="3">Uncharacterized protein</fullName>
    </submittedName>
</protein>
<keyword evidence="4" id="KW-1185">Reference proteome</keyword>
<gene>
    <name evidence="3" type="ORF">ACHAW5_000991</name>
</gene>
<proteinExistence type="predicted"/>
<sequence>MATHHHYHHRHLISTIIFLLACPLTAGGIIPGDAFVSAPRGDGGGKSRRARASSLAAEHGRSVPQKSAMGMAPPPRSTPHHSHRHRRSNVAALFSSTTAEGGGGGGGRRGSGRGSARRGEYDVLYQKVIRAPAGSTSSRTAFLLDLVAYLQCVFRLPDDLPMPYEIIVPSDDGEYDDGTSESDDGGRAVLIIDSPLSRDPYGARLEVEVIGIFPENGGEDEARAVGPTMAMVALKKRRNPIDDDTGGGGGVVARGLFAAIAYGNTIRGASTASSDKTRRGSGGKAESTTFSVERDALGNVIIDSATTTPAPTTTSPKKTRQNDEGMDGKRSTKGVKDMKVGTTGGNKIVPSSTAPRKREKREQNGSGDEDYAIRKARQRAEALMTTVRAGRTTSRTLGTVAISGGEGDFAILAAKRAAVANRLKGEEAPKENIPGNVRDEERENASKVSADFQKERDVQDLSSDATFLQLRTIADAAKESSWKRTISRMKKGVDAKSSSRSDRTGSQEVVSVSMLPDPNLDKTDDEIRDDVMQIARGNERVQRELRAASDMMQADSGDDEDLSPEELLRRVLKFGDEKDDEQKSGFGFVDKAKELIKTDDKQYASSSNLDLEDRGSSDEDKRKEEEAELRRIFAMGESLAENKLSQAISSPSPANLVMPSISMDDINELINADETVPRNARTLDYELAELEVRLSRSLGEGANGPSKNKVFDVFSGPEIYNPNVDPETAVNWPGAKGGTRTDVQLAADLSTALKQAQFASAVLSRMREEIDEENDGQIRYFVGSKELPLDRVDLLRKCVNEAVNAGLIEDPELLSIERSRLQLLIDELLSQPEERLEEIALNYKDLLLSENLVDHMKVRLYALSQRDLNARRMGNEDSLKEAHDRERAIMVNLAQIAQALVKEAQALGAELEVSMLEIVRSICEVAMDPRHKSEEETAVALTDAVRDMRPLLDDAFVAYLKYAIAEEEGKLARAGVLDDPEHNRWLFVLKIVQEGVYRELSRGIKRYIDHIWYVLRMKSKSERKELLKKLIDVMPTMDVRPFVKVVNNIVSSLGTTVKGDFTDGIILGEMTNQLLQLQKDTNEFLPPDRINELSKGADAWAAAQRQKLLERRNLTRQRLEAARQTGDIDPDVVIKKPGVEAERFD</sequence>
<feature type="signal peptide" evidence="2">
    <location>
        <begin position="1"/>
        <end position="27"/>
    </location>
</feature>
<feature type="compositionally biased region" description="Basic and acidic residues" evidence="1">
    <location>
        <begin position="611"/>
        <end position="625"/>
    </location>
</feature>
<feature type="compositionally biased region" description="Gly residues" evidence="1">
    <location>
        <begin position="100"/>
        <end position="113"/>
    </location>
</feature>
<evidence type="ECO:0000313" key="4">
    <source>
        <dbReference type="Proteomes" id="UP001530315"/>
    </source>
</evidence>
<feature type="compositionally biased region" description="Basic and acidic residues" evidence="1">
    <location>
        <begin position="491"/>
        <end position="505"/>
    </location>
</feature>
<dbReference type="AlphaFoldDB" id="A0ABD3NAL0"/>
<feature type="region of interest" description="Disordered" evidence="1">
    <location>
        <begin position="38"/>
        <end position="117"/>
    </location>
</feature>
<keyword evidence="2" id="KW-0732">Signal</keyword>
<evidence type="ECO:0000256" key="2">
    <source>
        <dbReference type="SAM" id="SignalP"/>
    </source>
</evidence>
<comment type="caution">
    <text evidence="3">The sequence shown here is derived from an EMBL/GenBank/DDBJ whole genome shotgun (WGS) entry which is preliminary data.</text>
</comment>
<dbReference type="EMBL" id="JALLAZ020001557">
    <property type="protein sequence ID" value="KAL3773026.1"/>
    <property type="molecule type" value="Genomic_DNA"/>
</dbReference>
<feature type="compositionally biased region" description="Low complexity" evidence="1">
    <location>
        <begin position="304"/>
        <end position="316"/>
    </location>
</feature>
<evidence type="ECO:0000256" key="1">
    <source>
        <dbReference type="SAM" id="MobiDB-lite"/>
    </source>
</evidence>
<accession>A0ABD3NAL0</accession>
<evidence type="ECO:0000313" key="3">
    <source>
        <dbReference type="EMBL" id="KAL3773026.1"/>
    </source>
</evidence>
<reference evidence="3 4" key="1">
    <citation type="submission" date="2024-10" db="EMBL/GenBank/DDBJ databases">
        <title>Updated reference genomes for cyclostephanoid diatoms.</title>
        <authorList>
            <person name="Roberts W.R."/>
            <person name="Alverson A.J."/>
        </authorList>
    </citation>
    <scope>NUCLEOTIDE SEQUENCE [LARGE SCALE GENOMIC DNA]</scope>
    <source>
        <strain evidence="3 4">AJA276-08</strain>
    </source>
</reference>
<feature type="region of interest" description="Disordered" evidence="1">
    <location>
        <begin position="601"/>
        <end position="625"/>
    </location>
</feature>
<feature type="compositionally biased region" description="Basic and acidic residues" evidence="1">
    <location>
        <begin position="320"/>
        <end position="339"/>
    </location>
</feature>
<organism evidence="3 4">
    <name type="scientific">Stephanodiscus triporus</name>
    <dbReference type="NCBI Taxonomy" id="2934178"/>
    <lineage>
        <taxon>Eukaryota</taxon>
        <taxon>Sar</taxon>
        <taxon>Stramenopiles</taxon>
        <taxon>Ochrophyta</taxon>
        <taxon>Bacillariophyta</taxon>
        <taxon>Coscinodiscophyceae</taxon>
        <taxon>Thalassiosirophycidae</taxon>
        <taxon>Stephanodiscales</taxon>
        <taxon>Stephanodiscaceae</taxon>
        <taxon>Stephanodiscus</taxon>
    </lineage>
</organism>
<dbReference type="Proteomes" id="UP001530315">
    <property type="component" value="Unassembled WGS sequence"/>
</dbReference>
<feature type="region of interest" description="Disordered" evidence="1">
    <location>
        <begin position="490"/>
        <end position="525"/>
    </location>
</feature>
<feature type="chain" id="PRO_5044820203" evidence="2">
    <location>
        <begin position="28"/>
        <end position="1145"/>
    </location>
</feature>